<dbReference type="AlphaFoldDB" id="A0A438FP14"/>
<comment type="caution">
    <text evidence="1">The sequence shown here is derived from an EMBL/GenBank/DDBJ whole genome shotgun (WGS) entry which is preliminary data.</text>
</comment>
<reference evidence="1 2" key="1">
    <citation type="journal article" date="2018" name="PLoS Genet.">
        <title>Population sequencing reveals clonal diversity and ancestral inbreeding in the grapevine cultivar Chardonnay.</title>
        <authorList>
            <person name="Roach M.J."/>
            <person name="Johnson D.L."/>
            <person name="Bohlmann J."/>
            <person name="van Vuuren H.J."/>
            <person name="Jones S.J."/>
            <person name="Pretorius I.S."/>
            <person name="Schmidt S.A."/>
            <person name="Borneman A.R."/>
        </authorList>
    </citation>
    <scope>NUCLEOTIDE SEQUENCE [LARGE SCALE GENOMIC DNA]</scope>
    <source>
        <strain evidence="2">cv. Chardonnay</strain>
        <tissue evidence="1">Leaf</tissue>
    </source>
</reference>
<sequence length="64" mass="6423">MAVVLAPPDSSLVAAAARRRRHRSGQSSTSGQRAACWSFSAISSSAPSARIADAASIAPPSPSS</sequence>
<organism evidence="1 2">
    <name type="scientific">Vitis vinifera</name>
    <name type="common">Grape</name>
    <dbReference type="NCBI Taxonomy" id="29760"/>
    <lineage>
        <taxon>Eukaryota</taxon>
        <taxon>Viridiplantae</taxon>
        <taxon>Streptophyta</taxon>
        <taxon>Embryophyta</taxon>
        <taxon>Tracheophyta</taxon>
        <taxon>Spermatophyta</taxon>
        <taxon>Magnoliopsida</taxon>
        <taxon>eudicotyledons</taxon>
        <taxon>Gunneridae</taxon>
        <taxon>Pentapetalae</taxon>
        <taxon>rosids</taxon>
        <taxon>Vitales</taxon>
        <taxon>Vitaceae</taxon>
        <taxon>Viteae</taxon>
        <taxon>Vitis</taxon>
    </lineage>
</organism>
<proteinExistence type="predicted"/>
<dbReference type="EMBL" id="QGNW01000813">
    <property type="protein sequence ID" value="RVW61703.1"/>
    <property type="molecule type" value="Genomic_DNA"/>
</dbReference>
<name>A0A438FP14_VITVI</name>
<evidence type="ECO:0000313" key="2">
    <source>
        <dbReference type="Proteomes" id="UP000288805"/>
    </source>
</evidence>
<accession>A0A438FP14</accession>
<gene>
    <name evidence="1" type="ORF">CK203_066029</name>
</gene>
<evidence type="ECO:0000313" key="1">
    <source>
        <dbReference type="EMBL" id="RVW61703.1"/>
    </source>
</evidence>
<dbReference type="Proteomes" id="UP000288805">
    <property type="component" value="Unassembled WGS sequence"/>
</dbReference>
<protein>
    <submittedName>
        <fullName evidence="1">Uncharacterized protein</fullName>
    </submittedName>
</protein>